<dbReference type="RefSeq" id="WP_096443899.1">
    <property type="nucleotide sequence ID" value="NZ_NWTN01000002.1"/>
</dbReference>
<feature type="signal peptide" evidence="1">
    <location>
        <begin position="1"/>
        <end position="19"/>
    </location>
</feature>
<evidence type="ECO:0008006" key="4">
    <source>
        <dbReference type="Google" id="ProtNLM"/>
    </source>
</evidence>
<dbReference type="EMBL" id="NWTN01000002">
    <property type="protein sequence ID" value="PRQ68828.1"/>
    <property type="molecule type" value="Genomic_DNA"/>
</dbReference>
<comment type="caution">
    <text evidence="2">The sequence shown here is derived from an EMBL/GenBank/DDBJ whole genome shotgun (WGS) entry which is preliminary data.</text>
</comment>
<accession>A0ABX5DIG1</accession>
<feature type="chain" id="PRO_5045186438" description="Curlin" evidence="1">
    <location>
        <begin position="20"/>
        <end position="306"/>
    </location>
</feature>
<evidence type="ECO:0000313" key="2">
    <source>
        <dbReference type="EMBL" id="PRQ68828.1"/>
    </source>
</evidence>
<evidence type="ECO:0000256" key="1">
    <source>
        <dbReference type="SAM" id="SignalP"/>
    </source>
</evidence>
<gene>
    <name evidence="2" type="ORF">COR51_05325</name>
</gene>
<dbReference type="Proteomes" id="UP000238163">
    <property type="component" value="Unassembled WGS sequence"/>
</dbReference>
<organism evidence="2 3">
    <name type="scientific">Vibrio mediterranei</name>
    <dbReference type="NCBI Taxonomy" id="689"/>
    <lineage>
        <taxon>Bacteria</taxon>
        <taxon>Pseudomonadati</taxon>
        <taxon>Pseudomonadota</taxon>
        <taxon>Gammaproteobacteria</taxon>
        <taxon>Vibrionales</taxon>
        <taxon>Vibrionaceae</taxon>
        <taxon>Vibrio</taxon>
    </lineage>
</organism>
<evidence type="ECO:0000313" key="3">
    <source>
        <dbReference type="Proteomes" id="UP000238163"/>
    </source>
</evidence>
<proteinExistence type="predicted"/>
<protein>
    <recommendedName>
        <fullName evidence="4">Curlin</fullName>
    </recommendedName>
</protein>
<reference evidence="2 3" key="1">
    <citation type="submission" date="2017-09" db="EMBL/GenBank/DDBJ databases">
        <authorList>
            <person name="Girard L."/>
            <person name="Lami R."/>
            <person name="Suzuki M."/>
            <person name="Baudart J."/>
        </authorList>
    </citation>
    <scope>NUCLEOTIDE SEQUENCE [LARGE SCALE GENOMIC DNA]</scope>
    <source>
        <strain evidence="2 3">17LN0615E</strain>
    </source>
</reference>
<sequence length="306" mass="32927">MRKLAVVIAASLSSGSVIAHEVDFKNYFSGVDADKESVIISQYSDDTDVSILQNGESQQSVVDIMGTLNAGNDNDVTVRQFGYSNDSLIKIKEASGGNDITVVQRGSSQDSRIEIEGDADHNLVVVRQRDAWGRDDSWSDIKIDAGDDNRVRVNQYGANNHSDTEVIGNSSDNNRVRVAQDGDRNDSDITINDGARNRIVVAQTDNRHKSDIDVDGSLNRIGVTQSDNIAGEGHDSDIDLTRNSNNNSIEVTQTGYTPNESIVSLVNSSGNNGGLIAGISVTQTGNDYSNIQLSNSNTGTYVVVQN</sequence>
<name>A0ABX5DIG1_9VIBR</name>
<reference evidence="2 3" key="2">
    <citation type="submission" date="2018-03" db="EMBL/GenBank/DDBJ databases">
        <title>Genetic Diversity and Phenotypic Plasticity of AHL Mediated Quorum Sensing in Environmental Strains of Vibrio mediterranei.</title>
        <authorList>
            <person name="Lantoine F."/>
            <person name="Vouve F."/>
        </authorList>
    </citation>
    <scope>NUCLEOTIDE SEQUENCE [LARGE SCALE GENOMIC DNA]</scope>
    <source>
        <strain evidence="2 3">17LN0615E</strain>
    </source>
</reference>
<keyword evidence="1" id="KW-0732">Signal</keyword>
<keyword evidence="3" id="KW-1185">Reference proteome</keyword>